<evidence type="ECO:0000313" key="1">
    <source>
        <dbReference type="EMBL" id="MBB5720312.1"/>
    </source>
</evidence>
<dbReference type="EMBL" id="JACIJI010000012">
    <property type="protein sequence ID" value="MBB5720312.1"/>
    <property type="molecule type" value="Genomic_DNA"/>
</dbReference>
<gene>
    <name evidence="1" type="ORF">FHR23_003277</name>
</gene>
<reference evidence="1 2" key="1">
    <citation type="submission" date="2020-08" db="EMBL/GenBank/DDBJ databases">
        <title>Genomic Encyclopedia of Type Strains, Phase IV (KMG-IV): sequencing the most valuable type-strain genomes for metagenomic binning, comparative biology and taxonomic classification.</title>
        <authorList>
            <person name="Goeker M."/>
        </authorList>
    </citation>
    <scope>NUCLEOTIDE SEQUENCE [LARGE SCALE GENOMIC DNA]</scope>
    <source>
        <strain evidence="1 2">DSM 27203</strain>
    </source>
</reference>
<proteinExistence type="predicted"/>
<protein>
    <submittedName>
        <fullName evidence="1">Uncharacterized protein</fullName>
    </submittedName>
</protein>
<dbReference type="SUPFAM" id="SSF52540">
    <property type="entry name" value="P-loop containing nucleoside triphosphate hydrolases"/>
    <property type="match status" value="1"/>
</dbReference>
<evidence type="ECO:0000313" key="2">
    <source>
        <dbReference type="Proteomes" id="UP000554342"/>
    </source>
</evidence>
<dbReference type="Proteomes" id="UP000554342">
    <property type="component" value="Unassembled WGS sequence"/>
</dbReference>
<keyword evidence="2" id="KW-1185">Reference proteome</keyword>
<organism evidence="1 2">
    <name type="scientific">Stakelama sediminis</name>
    <dbReference type="NCBI Taxonomy" id="463200"/>
    <lineage>
        <taxon>Bacteria</taxon>
        <taxon>Pseudomonadati</taxon>
        <taxon>Pseudomonadota</taxon>
        <taxon>Alphaproteobacteria</taxon>
        <taxon>Sphingomonadales</taxon>
        <taxon>Sphingomonadaceae</taxon>
        <taxon>Stakelama</taxon>
    </lineage>
</organism>
<accession>A0A840Z3V6</accession>
<comment type="caution">
    <text evidence="1">The sequence shown here is derived from an EMBL/GenBank/DDBJ whole genome shotgun (WGS) entry which is preliminary data.</text>
</comment>
<dbReference type="InterPro" id="IPR027417">
    <property type="entry name" value="P-loop_NTPase"/>
</dbReference>
<name>A0A840Z3V6_9SPHN</name>
<dbReference type="RefSeq" id="WP_184006025.1">
    <property type="nucleotide sequence ID" value="NZ_BAABIF010000008.1"/>
</dbReference>
<sequence length="1342" mass="143960">MQVFGSGPRLDAPQGDAARQAVAALRGYAYQLYASGLAWLALGDGAILHLEVAEDYAVATQQALVGTQVKDTAGSGSITLQSAGVRAAIDAYIDLVARNPDRKVSLHYLTTSQIGLERESAHRVDGRPALHYWRSAAAGADLAPLRALVASLDLKEATGTHLASLSDEAFRHDFLQRIHWDCGAPGLADIRADLEAGLIEYVATARRLSSHAARTLTSSVLERILLTAVSDEARTLRRADLLKLIDEAALVAVPIEQLADAFQGPGASSTISRGGFLAPAGDLPLPEIHAPREALVAAIDAGRSACGIAIVSGATGLGKSLAARLVATRSGLSWSIADFRHLSPAETAARLAHLQGELAASPATHVILDDLNEMDDPAVRDALMRVLASLRRRDRTAIVTTYRAPANTTLHQLAPGATPPVDMPYLDEEEVAGLVAAMGGDAKYAGPVYRAAANGHPQLTMAVLLHLKSSDWSRASLAAMLGGQLQSELGAERRAVRQRLVGALPADAQTLLLRASLIRGGFKRDLAVRIAALEPAVSRGGLVLDQLVGPWIEPFRRNRLRVSPLLEDAAADVFSADERRAVHRCVANAILGAEDLAAADAPAAMHHALNSEEAELVVAFAQSVVTCHVEMIDMLAPFLTELMFLPADIPIFSPDPAASAMMRLAQLLVLLPYGTSEQARACWDVLEQERVHVKGDVLFEGLALSKLLLHPRTGELFGDWLEILLRFDRLCQSDPRLAATGRNFTSKTGGNPHVSGVLFAGQMRSIRTVARFRAIMERLDREDAETRKRLFSSFRPGRGDISVLVKHGWLMESRTEGFDWEAAQHDYGACAELAMRWDNPVLASRCAIAQSICIDQNGGDAERALAALTDAEARIGFDVAFGRARATIHWRQRDHAVALPLLTAAAEAGGQDTIERAYIAREAGISAASLGDWPVAQGWFERAQAAAETVAKIPSVRAMAIGLLADTAQAAYEAGRPDIAILRMRDALVALPTIDEDGTLAEAHCHRVVRHGLLWLYRKITGTQASGEEEVVYQPGAASNSEPLEAIRSHPVIALDISFYLLADADEALTEPTGFYREFRKYLVAGPVLTSEISAAIAEDHKAIATHDPTDFVARVRRHAAMAGMVASGQARETVEQLKNPKRGTIPLAMIDADAPADVHRAAEDYMLSLATGAAMARAFDAIASIVEQGLAAPEVSALHPLLRRMGGAVNTLTTYREGAANSIWLVREDLSGRPAEFCWAAVWLLFHVNRSRLRDGVAQPLIAWTYAGTDHLVRNARFHLSLPAVTAPPVEALLAAPERTMASTARLLLALAPAVATRFIPQVRSTLEEIAGIVPGTETPP</sequence>